<dbReference type="RefSeq" id="WP_370720336.1">
    <property type="nucleotide sequence ID" value="NZ_JBGGTQ010000009.1"/>
</dbReference>
<dbReference type="SUPFAM" id="SSF46785">
    <property type="entry name" value="Winged helix' DNA-binding domain"/>
    <property type="match status" value="1"/>
</dbReference>
<dbReference type="PROSITE" id="PS50995">
    <property type="entry name" value="HTH_MARR_2"/>
    <property type="match status" value="1"/>
</dbReference>
<feature type="domain" description="HTH marR-type" evidence="1">
    <location>
        <begin position="1"/>
        <end position="135"/>
    </location>
</feature>
<dbReference type="InterPro" id="IPR036390">
    <property type="entry name" value="WH_DNA-bd_sf"/>
</dbReference>
<dbReference type="Proteomes" id="UP001566476">
    <property type="component" value="Unassembled WGS sequence"/>
</dbReference>
<dbReference type="PANTHER" id="PTHR33164">
    <property type="entry name" value="TRANSCRIPTIONAL REGULATOR, MARR FAMILY"/>
    <property type="match status" value="1"/>
</dbReference>
<accession>A0ABV4I5Z0</accession>
<evidence type="ECO:0000313" key="2">
    <source>
        <dbReference type="EMBL" id="MEZ0494103.1"/>
    </source>
</evidence>
<dbReference type="Gene3D" id="1.10.10.10">
    <property type="entry name" value="Winged helix-like DNA-binding domain superfamily/Winged helix DNA-binding domain"/>
    <property type="match status" value="1"/>
</dbReference>
<organism evidence="2 3">
    <name type="scientific">Kineococcus mangrovi</name>
    <dbReference type="NCBI Taxonomy" id="1660183"/>
    <lineage>
        <taxon>Bacteria</taxon>
        <taxon>Bacillati</taxon>
        <taxon>Actinomycetota</taxon>
        <taxon>Actinomycetes</taxon>
        <taxon>Kineosporiales</taxon>
        <taxon>Kineosporiaceae</taxon>
        <taxon>Kineococcus</taxon>
    </lineage>
</organism>
<reference evidence="2 3" key="1">
    <citation type="submission" date="2024-07" db="EMBL/GenBank/DDBJ databases">
        <authorList>
            <person name="Thanompreechachai J."/>
            <person name="Duangmal K."/>
        </authorList>
    </citation>
    <scope>NUCLEOTIDE SEQUENCE [LARGE SCALE GENOMIC DNA]</scope>
    <source>
        <strain evidence="2 3">TBRC 1896</strain>
    </source>
</reference>
<name>A0ABV4I5Z0_9ACTN</name>
<dbReference type="PANTHER" id="PTHR33164:SF94">
    <property type="entry name" value="TRANSCRIPTIONAL REGULATORY PROTEIN-RELATED"/>
    <property type="match status" value="1"/>
</dbReference>
<protein>
    <submittedName>
        <fullName evidence="2">MarR family winged helix-turn-helix transcriptional regulator</fullName>
    </submittedName>
</protein>
<comment type="caution">
    <text evidence="2">The sequence shown here is derived from an EMBL/GenBank/DDBJ whole genome shotgun (WGS) entry which is preliminary data.</text>
</comment>
<sequence length="152" mass="16388">MDDTARATVDASRALVGVAVRSMAQALEEVTLTQYRTLLLVVTHGPLRSGLLAEHVGVHASSFTRLADRLVQDGWATRQENAANRREVLLAPTESGRRLVEDVMRRREQEVARILAALPAGRRRVVEQGMRAFAGAADEVAGPGDDPGGPVI</sequence>
<dbReference type="InterPro" id="IPR000835">
    <property type="entry name" value="HTH_MarR-typ"/>
</dbReference>
<evidence type="ECO:0000259" key="1">
    <source>
        <dbReference type="PROSITE" id="PS50995"/>
    </source>
</evidence>
<evidence type="ECO:0000313" key="3">
    <source>
        <dbReference type="Proteomes" id="UP001566476"/>
    </source>
</evidence>
<dbReference type="EMBL" id="JBGGTQ010000009">
    <property type="protein sequence ID" value="MEZ0494103.1"/>
    <property type="molecule type" value="Genomic_DNA"/>
</dbReference>
<proteinExistence type="predicted"/>
<dbReference type="SMART" id="SM00347">
    <property type="entry name" value="HTH_MARR"/>
    <property type="match status" value="1"/>
</dbReference>
<dbReference type="InterPro" id="IPR036388">
    <property type="entry name" value="WH-like_DNA-bd_sf"/>
</dbReference>
<dbReference type="Pfam" id="PF01047">
    <property type="entry name" value="MarR"/>
    <property type="match status" value="1"/>
</dbReference>
<keyword evidence="3" id="KW-1185">Reference proteome</keyword>
<gene>
    <name evidence="2" type="ORF">AB2L28_17850</name>
</gene>
<dbReference type="InterPro" id="IPR039422">
    <property type="entry name" value="MarR/SlyA-like"/>
</dbReference>